<comment type="caution">
    <text evidence="3">The sequence shown here is derived from an EMBL/GenBank/DDBJ whole genome shotgun (WGS) entry which is preliminary data.</text>
</comment>
<dbReference type="GO" id="GO:0016887">
    <property type="term" value="F:ATP hydrolysis activity"/>
    <property type="evidence" value="ECO:0007669"/>
    <property type="project" value="InterPro"/>
</dbReference>
<evidence type="ECO:0000259" key="2">
    <source>
        <dbReference type="SMART" id="SM00382"/>
    </source>
</evidence>
<dbReference type="Gene3D" id="3.40.50.300">
    <property type="entry name" value="P-loop containing nucleotide triphosphate hydrolases"/>
    <property type="match status" value="1"/>
</dbReference>
<reference evidence="3 4" key="1">
    <citation type="submission" date="2020-01" db="EMBL/GenBank/DDBJ databases">
        <authorList>
            <consortium name="DOE Joint Genome Institute"/>
            <person name="Haridas S."/>
            <person name="Albert R."/>
            <person name="Binder M."/>
            <person name="Bloem J."/>
            <person name="Labutti K."/>
            <person name="Salamov A."/>
            <person name="Andreopoulos B."/>
            <person name="Baker S.E."/>
            <person name="Barry K."/>
            <person name="Bills G."/>
            <person name="Bluhm B.H."/>
            <person name="Cannon C."/>
            <person name="Castanera R."/>
            <person name="Culley D.E."/>
            <person name="Daum C."/>
            <person name="Ezra D."/>
            <person name="Gonzalez J.B."/>
            <person name="Henrissat B."/>
            <person name="Kuo A."/>
            <person name="Liang C."/>
            <person name="Lipzen A."/>
            <person name="Lutzoni F."/>
            <person name="Magnuson J."/>
            <person name="Mondo S."/>
            <person name="Nolan M."/>
            <person name="Ohm R."/>
            <person name="Pangilinan J."/>
            <person name="Park H.-J.H."/>
            <person name="Ramirez L."/>
            <person name="Alfaro M."/>
            <person name="Sun H."/>
            <person name="Tritt A."/>
            <person name="Yoshinaga Y."/>
            <person name="Zwiers L.-H.L."/>
            <person name="Turgeon B.G."/>
            <person name="Goodwin S.B."/>
            <person name="Spatafora J.W."/>
            <person name="Crous P.W."/>
            <person name="Grigoriev I.V."/>
        </authorList>
    </citation>
    <scope>NUCLEOTIDE SEQUENCE [LARGE SCALE GENOMIC DNA]</scope>
    <source>
        <strain evidence="3 4">CBS 611.86</strain>
    </source>
</reference>
<feature type="domain" description="AAA+ ATPase" evidence="2">
    <location>
        <begin position="447"/>
        <end position="574"/>
    </location>
</feature>
<keyword evidence="4" id="KW-1185">Reference proteome</keyword>
<feature type="region of interest" description="Disordered" evidence="1">
    <location>
        <begin position="1"/>
        <end position="31"/>
    </location>
</feature>
<dbReference type="GO" id="GO:0005524">
    <property type="term" value="F:ATP binding"/>
    <property type="evidence" value="ECO:0007669"/>
    <property type="project" value="InterPro"/>
</dbReference>
<dbReference type="InterPro" id="IPR027417">
    <property type="entry name" value="P-loop_NTPase"/>
</dbReference>
<dbReference type="PANTHER" id="PTHR46411">
    <property type="entry name" value="FAMILY ATPASE, PUTATIVE-RELATED"/>
    <property type="match status" value="1"/>
</dbReference>
<dbReference type="OrthoDB" id="10042665at2759"/>
<dbReference type="CDD" id="cd19481">
    <property type="entry name" value="RecA-like_protease"/>
    <property type="match status" value="1"/>
</dbReference>
<sequence length="656" mass="74306">MDEDYDYSDEEIEMPESEKAPKEPELPEAVAKGGRCESKDIYYAVVPGSSPEKFHLVDERPLESESAADKANTKKEREAYAVNVFRRYNEQAREWQIYQIKINNTRIQPALETVLEGYPGLTQYELGTFSAPFHPFFHRWTDFTSYIDKETDRETLEVLQLLYNVLSQELAESLRRAEQVKATGHVAYADVALVFNPGELAFRSEDGLRAAGVIRSCRYGILNTACGPRPAFIVGVDVVDWDGRRCGLSAQEWHIFKYEGLRALTALDVSPMKDHHEQMEIRASLIERGRIFEKLRGQVFMAYTNEHEERVNDRTIIDARAYHKHGPRSFPNYANLGEIGRLTWAQSMNRYSSNPHDTTLAPMDVDLKPLTDDQCLLAVPTVKCFSIENKTWAQLDLTKFHEIPWSERAFESLVLDAEEKDLLLALVDREDLNKDKPFDDFISGKGQGMIMLLCGPPGVGKTLTAESVAEHLRRPLYKVGASDLGISARSVETCLNTALKLCTHWSAVLLIDEADVFMEARTSNNIQRNELVSVFLRQLEYFGGIMILTTNRIRSIDSAFESRIDITLTYNALTEADRVQVWKNFLAKFDAADLDIDESGVAELATWDFNGRQIKSAIKTARILAAKKKMPLNVRHLNVVMNLRKKALGMMGGEAA</sequence>
<dbReference type="SMART" id="SM00382">
    <property type="entry name" value="AAA"/>
    <property type="match status" value="1"/>
</dbReference>
<dbReference type="InterPro" id="IPR003959">
    <property type="entry name" value="ATPase_AAA_core"/>
</dbReference>
<dbReference type="EMBL" id="JAADJZ010000028">
    <property type="protein sequence ID" value="KAF2866291.1"/>
    <property type="molecule type" value="Genomic_DNA"/>
</dbReference>
<dbReference type="PANTHER" id="PTHR46411:SF3">
    <property type="entry name" value="AAA+ ATPASE DOMAIN-CONTAINING PROTEIN"/>
    <property type="match status" value="1"/>
</dbReference>
<evidence type="ECO:0000313" key="4">
    <source>
        <dbReference type="Proteomes" id="UP000481861"/>
    </source>
</evidence>
<dbReference type="InterPro" id="IPR054289">
    <property type="entry name" value="DUF7025"/>
</dbReference>
<dbReference type="AlphaFoldDB" id="A0A7C8I2H4"/>
<keyword evidence="3" id="KW-0378">Hydrolase</keyword>
<dbReference type="Proteomes" id="UP000481861">
    <property type="component" value="Unassembled WGS sequence"/>
</dbReference>
<feature type="compositionally biased region" description="Acidic residues" evidence="1">
    <location>
        <begin position="1"/>
        <end position="15"/>
    </location>
</feature>
<organism evidence="3 4">
    <name type="scientific">Massariosphaeria phaeospora</name>
    <dbReference type="NCBI Taxonomy" id="100035"/>
    <lineage>
        <taxon>Eukaryota</taxon>
        <taxon>Fungi</taxon>
        <taxon>Dikarya</taxon>
        <taxon>Ascomycota</taxon>
        <taxon>Pezizomycotina</taxon>
        <taxon>Dothideomycetes</taxon>
        <taxon>Pleosporomycetidae</taxon>
        <taxon>Pleosporales</taxon>
        <taxon>Pleosporales incertae sedis</taxon>
        <taxon>Massariosphaeria</taxon>
    </lineage>
</organism>
<feature type="compositionally biased region" description="Basic and acidic residues" evidence="1">
    <location>
        <begin position="16"/>
        <end position="25"/>
    </location>
</feature>
<dbReference type="Pfam" id="PF00004">
    <property type="entry name" value="AAA"/>
    <property type="match status" value="1"/>
</dbReference>
<evidence type="ECO:0000256" key="1">
    <source>
        <dbReference type="SAM" id="MobiDB-lite"/>
    </source>
</evidence>
<dbReference type="Pfam" id="PF22942">
    <property type="entry name" value="DUF7025"/>
    <property type="match status" value="1"/>
</dbReference>
<name>A0A7C8I2H4_9PLEO</name>
<gene>
    <name evidence="3" type="ORF">BDV95DRAFT_598929</name>
</gene>
<dbReference type="SUPFAM" id="SSF52540">
    <property type="entry name" value="P-loop containing nucleoside triphosphate hydrolases"/>
    <property type="match status" value="1"/>
</dbReference>
<dbReference type="InterPro" id="IPR003593">
    <property type="entry name" value="AAA+_ATPase"/>
</dbReference>
<evidence type="ECO:0000313" key="3">
    <source>
        <dbReference type="EMBL" id="KAF2866291.1"/>
    </source>
</evidence>
<accession>A0A7C8I2H4</accession>
<protein>
    <submittedName>
        <fullName evidence="3">P-loop containing nucleoside triphosphate hydrolase protein</fullName>
    </submittedName>
</protein>
<proteinExistence type="predicted"/>